<feature type="domain" description="Histidine kinase" evidence="18">
    <location>
        <begin position="784"/>
        <end position="1005"/>
    </location>
</feature>
<dbReference type="PANTHER" id="PTHR43547">
    <property type="entry name" value="TWO-COMPONENT HISTIDINE KINASE"/>
    <property type="match status" value="1"/>
</dbReference>
<feature type="modified residue" description="4-aspartylphosphate" evidence="15">
    <location>
        <position position="1096"/>
    </location>
</feature>
<dbReference type="Proteomes" id="UP000398217">
    <property type="component" value="Unassembled WGS sequence"/>
</dbReference>
<dbReference type="Pfam" id="PF02518">
    <property type="entry name" value="HATPase_c"/>
    <property type="match status" value="1"/>
</dbReference>
<evidence type="ECO:0000256" key="15">
    <source>
        <dbReference type="PROSITE-ProRule" id="PRU00169"/>
    </source>
</evidence>
<keyword evidence="8 20" id="KW-0418">Kinase</keyword>
<dbReference type="InterPro" id="IPR003594">
    <property type="entry name" value="HATPase_dom"/>
</dbReference>
<dbReference type="GO" id="GO:0005524">
    <property type="term" value="F:ATP binding"/>
    <property type="evidence" value="ECO:0007669"/>
    <property type="project" value="UniProtKB-KW"/>
</dbReference>
<evidence type="ECO:0000256" key="3">
    <source>
        <dbReference type="ARBA" id="ARBA00012438"/>
    </source>
</evidence>
<dbReference type="InterPro" id="IPR005467">
    <property type="entry name" value="His_kinase_dom"/>
</dbReference>
<accession>A0A5M4BBC0</accession>
<dbReference type="Gene3D" id="2.60.40.10">
    <property type="entry name" value="Immunoglobulins"/>
    <property type="match status" value="1"/>
</dbReference>
<keyword evidence="12" id="KW-0238">DNA-binding</keyword>
<dbReference type="InterPro" id="IPR011110">
    <property type="entry name" value="Reg_prop"/>
</dbReference>
<evidence type="ECO:0000256" key="16">
    <source>
        <dbReference type="SAM" id="Phobius"/>
    </source>
</evidence>
<evidence type="ECO:0000259" key="19">
    <source>
        <dbReference type="PROSITE" id="PS50110"/>
    </source>
</evidence>
<dbReference type="InterPro" id="IPR003661">
    <property type="entry name" value="HisK_dim/P_dom"/>
</dbReference>
<dbReference type="CDD" id="cd17574">
    <property type="entry name" value="REC_OmpR"/>
    <property type="match status" value="1"/>
</dbReference>
<keyword evidence="11" id="KW-0805">Transcription regulation</keyword>
<dbReference type="SMART" id="SM00387">
    <property type="entry name" value="HATPase_c"/>
    <property type="match status" value="1"/>
</dbReference>
<feature type="domain" description="HTH araC/xylS-type" evidence="17">
    <location>
        <begin position="1195"/>
        <end position="1294"/>
    </location>
</feature>
<evidence type="ECO:0000313" key="21">
    <source>
        <dbReference type="Proteomes" id="UP000398217"/>
    </source>
</evidence>
<dbReference type="SUPFAM" id="SSF52172">
    <property type="entry name" value="CheY-like"/>
    <property type="match status" value="1"/>
</dbReference>
<dbReference type="InterPro" id="IPR036890">
    <property type="entry name" value="HATPase_C_sf"/>
</dbReference>
<evidence type="ECO:0000256" key="13">
    <source>
        <dbReference type="ARBA" id="ARBA00023136"/>
    </source>
</evidence>
<dbReference type="PROSITE" id="PS01124">
    <property type="entry name" value="HTH_ARAC_FAMILY_2"/>
    <property type="match status" value="1"/>
</dbReference>
<keyword evidence="4" id="KW-1003">Cell membrane</keyword>
<evidence type="ECO:0000256" key="11">
    <source>
        <dbReference type="ARBA" id="ARBA00023015"/>
    </source>
</evidence>
<keyword evidence="21" id="KW-1185">Reference proteome</keyword>
<dbReference type="Gene3D" id="2.130.10.10">
    <property type="entry name" value="YVTN repeat-like/Quinoprotein amine dehydrogenase"/>
    <property type="match status" value="2"/>
</dbReference>
<dbReference type="Pfam" id="PF07494">
    <property type="entry name" value="Reg_prop"/>
    <property type="match status" value="1"/>
</dbReference>
<dbReference type="SUPFAM" id="SSF63829">
    <property type="entry name" value="Calcium-dependent phosphotriesterase"/>
    <property type="match status" value="2"/>
</dbReference>
<keyword evidence="5 15" id="KW-0597">Phosphoprotein</keyword>
<dbReference type="GO" id="GO:0043565">
    <property type="term" value="F:sequence-specific DNA binding"/>
    <property type="evidence" value="ECO:0007669"/>
    <property type="project" value="InterPro"/>
</dbReference>
<evidence type="ECO:0000256" key="9">
    <source>
        <dbReference type="ARBA" id="ARBA00022840"/>
    </source>
</evidence>
<dbReference type="EC" id="2.7.13.3" evidence="3"/>
<keyword evidence="9" id="KW-0067">ATP-binding</keyword>
<evidence type="ECO:0000256" key="8">
    <source>
        <dbReference type="ARBA" id="ARBA00022777"/>
    </source>
</evidence>
<keyword evidence="13 16" id="KW-0472">Membrane</keyword>
<dbReference type="CDD" id="cd16922">
    <property type="entry name" value="HATPase_EvgS-ArcB-TorS-like"/>
    <property type="match status" value="1"/>
</dbReference>
<dbReference type="Pfam" id="PF00072">
    <property type="entry name" value="Response_reg"/>
    <property type="match status" value="1"/>
</dbReference>
<comment type="caution">
    <text evidence="20">The sequence shown here is derived from an EMBL/GenBank/DDBJ whole genome shotgun (WGS) entry which is preliminary data.</text>
</comment>
<evidence type="ECO:0000256" key="1">
    <source>
        <dbReference type="ARBA" id="ARBA00000085"/>
    </source>
</evidence>
<dbReference type="PROSITE" id="PS00041">
    <property type="entry name" value="HTH_ARAC_FAMILY_1"/>
    <property type="match status" value="1"/>
</dbReference>
<dbReference type="InterPro" id="IPR009057">
    <property type="entry name" value="Homeodomain-like_sf"/>
</dbReference>
<dbReference type="GO" id="GO:0000155">
    <property type="term" value="F:phosphorelay sensor kinase activity"/>
    <property type="evidence" value="ECO:0007669"/>
    <property type="project" value="InterPro"/>
</dbReference>
<dbReference type="PANTHER" id="PTHR43547:SF2">
    <property type="entry name" value="HYBRID SIGNAL TRANSDUCTION HISTIDINE KINASE C"/>
    <property type="match status" value="1"/>
</dbReference>
<dbReference type="Gene3D" id="3.30.565.10">
    <property type="entry name" value="Histidine kinase-like ATPase, C-terminal domain"/>
    <property type="match status" value="1"/>
</dbReference>
<keyword evidence="16" id="KW-1133">Transmembrane helix</keyword>
<dbReference type="InterPro" id="IPR011006">
    <property type="entry name" value="CheY-like_superfamily"/>
</dbReference>
<dbReference type="InterPro" id="IPR036097">
    <property type="entry name" value="HisK_dim/P_sf"/>
</dbReference>
<dbReference type="Pfam" id="PF12833">
    <property type="entry name" value="HTH_18"/>
    <property type="match status" value="1"/>
</dbReference>
<reference evidence="21" key="1">
    <citation type="journal article" date="2020" name="Int. J. Syst. Evol. Microbiol.">
        <title>Capnocytophaga felis sp. nov. isolated from the feline oral cavity.</title>
        <authorList>
            <person name="Suzuki M."/>
            <person name="Umeda K."/>
            <person name="Kimura M."/>
            <person name="Imaoka K."/>
            <person name="Morikawa S."/>
            <person name="Maeda K."/>
        </authorList>
    </citation>
    <scope>NUCLEOTIDE SEQUENCE [LARGE SCALE GENOMIC DNA]</scope>
    <source>
        <strain evidence="21">KC07070</strain>
    </source>
</reference>
<dbReference type="Pfam" id="PF00512">
    <property type="entry name" value="HisKA"/>
    <property type="match status" value="1"/>
</dbReference>
<dbReference type="PRINTS" id="PR00344">
    <property type="entry name" value="BCTRLSENSOR"/>
</dbReference>
<dbReference type="SMART" id="SM00342">
    <property type="entry name" value="HTH_ARAC"/>
    <property type="match status" value="1"/>
</dbReference>
<dbReference type="SMART" id="SM00388">
    <property type="entry name" value="HisKA"/>
    <property type="match status" value="1"/>
</dbReference>
<proteinExistence type="predicted"/>
<dbReference type="PROSITE" id="PS50110">
    <property type="entry name" value="RESPONSE_REGULATORY"/>
    <property type="match status" value="1"/>
</dbReference>
<organism evidence="20 21">
    <name type="scientific">Capnocytophaga felis</name>
    <dbReference type="NCBI Taxonomy" id="2267611"/>
    <lineage>
        <taxon>Bacteria</taxon>
        <taxon>Pseudomonadati</taxon>
        <taxon>Bacteroidota</taxon>
        <taxon>Flavobacteriia</taxon>
        <taxon>Flavobacteriales</taxon>
        <taxon>Flavobacteriaceae</taxon>
        <taxon>Capnocytophaga</taxon>
    </lineage>
</organism>
<keyword evidence="16" id="KW-0812">Transmembrane</keyword>
<evidence type="ECO:0000259" key="18">
    <source>
        <dbReference type="PROSITE" id="PS50109"/>
    </source>
</evidence>
<dbReference type="SUPFAM" id="SSF46689">
    <property type="entry name" value="Homeodomain-like"/>
    <property type="match status" value="1"/>
</dbReference>
<dbReference type="FunFam" id="3.30.565.10:FF:000023">
    <property type="entry name" value="PAS domain-containing sensor histidine kinase"/>
    <property type="match status" value="1"/>
</dbReference>
<dbReference type="InterPro" id="IPR018060">
    <property type="entry name" value="HTH_AraC"/>
</dbReference>
<dbReference type="InterPro" id="IPR001789">
    <property type="entry name" value="Sig_transdc_resp-reg_receiver"/>
</dbReference>
<keyword evidence="10" id="KW-0902">Two-component regulatory system</keyword>
<dbReference type="InterPro" id="IPR013783">
    <property type="entry name" value="Ig-like_fold"/>
</dbReference>
<dbReference type="InterPro" id="IPR015943">
    <property type="entry name" value="WD40/YVTN_repeat-like_dom_sf"/>
</dbReference>
<protein>
    <recommendedName>
        <fullName evidence="3">histidine kinase</fullName>
        <ecNumber evidence="3">2.7.13.3</ecNumber>
    </recommendedName>
</protein>
<dbReference type="EMBL" id="BLBC01000012">
    <property type="protein sequence ID" value="GET46565.1"/>
    <property type="molecule type" value="Genomic_DNA"/>
</dbReference>
<evidence type="ECO:0000256" key="2">
    <source>
        <dbReference type="ARBA" id="ARBA00004236"/>
    </source>
</evidence>
<comment type="subcellular location">
    <subcellularLocation>
        <location evidence="2">Cell membrane</location>
    </subcellularLocation>
</comment>
<dbReference type="GO" id="GO:0005886">
    <property type="term" value="C:plasma membrane"/>
    <property type="evidence" value="ECO:0007669"/>
    <property type="project" value="UniProtKB-SubCell"/>
</dbReference>
<evidence type="ECO:0000256" key="4">
    <source>
        <dbReference type="ARBA" id="ARBA00022475"/>
    </source>
</evidence>
<gene>
    <name evidence="20" type="ORF">RCZ01_18670</name>
</gene>
<evidence type="ECO:0000256" key="7">
    <source>
        <dbReference type="ARBA" id="ARBA00022741"/>
    </source>
</evidence>
<dbReference type="Gene3D" id="3.40.50.2300">
    <property type="match status" value="1"/>
</dbReference>
<dbReference type="SMART" id="SM00448">
    <property type="entry name" value="REC"/>
    <property type="match status" value="1"/>
</dbReference>
<keyword evidence="14" id="KW-0804">Transcription</keyword>
<dbReference type="CDD" id="cd00082">
    <property type="entry name" value="HisKA"/>
    <property type="match status" value="1"/>
</dbReference>
<evidence type="ECO:0000259" key="17">
    <source>
        <dbReference type="PROSITE" id="PS01124"/>
    </source>
</evidence>
<evidence type="ECO:0000313" key="20">
    <source>
        <dbReference type="EMBL" id="GET46565.1"/>
    </source>
</evidence>
<dbReference type="GO" id="GO:0003700">
    <property type="term" value="F:DNA-binding transcription factor activity"/>
    <property type="evidence" value="ECO:0007669"/>
    <property type="project" value="InterPro"/>
</dbReference>
<keyword evidence="6" id="KW-0808">Transferase</keyword>
<dbReference type="SUPFAM" id="SSF47384">
    <property type="entry name" value="Homodimeric domain of signal transducing histidine kinase"/>
    <property type="match status" value="1"/>
</dbReference>
<dbReference type="Pfam" id="PF07495">
    <property type="entry name" value="Y_Y_Y"/>
    <property type="match status" value="1"/>
</dbReference>
<dbReference type="Gene3D" id="1.10.287.130">
    <property type="match status" value="1"/>
</dbReference>
<name>A0A5M4BBC0_9FLAO</name>
<evidence type="ECO:0000256" key="10">
    <source>
        <dbReference type="ARBA" id="ARBA00023012"/>
    </source>
</evidence>
<evidence type="ECO:0000256" key="12">
    <source>
        <dbReference type="ARBA" id="ARBA00023125"/>
    </source>
</evidence>
<dbReference type="InterPro" id="IPR011123">
    <property type="entry name" value="Y_Y_Y"/>
</dbReference>
<dbReference type="Gene3D" id="1.10.10.60">
    <property type="entry name" value="Homeodomain-like"/>
    <property type="match status" value="2"/>
</dbReference>
<comment type="catalytic activity">
    <reaction evidence="1">
        <text>ATP + protein L-histidine = ADP + protein N-phospho-L-histidine.</text>
        <dbReference type="EC" id="2.7.13.3"/>
    </reaction>
</comment>
<dbReference type="InterPro" id="IPR004358">
    <property type="entry name" value="Sig_transdc_His_kin-like_C"/>
</dbReference>
<dbReference type="InterPro" id="IPR018062">
    <property type="entry name" value="HTH_AraC-typ_CS"/>
</dbReference>
<dbReference type="PROSITE" id="PS50109">
    <property type="entry name" value="HIS_KIN"/>
    <property type="match status" value="1"/>
</dbReference>
<evidence type="ECO:0000256" key="14">
    <source>
        <dbReference type="ARBA" id="ARBA00023163"/>
    </source>
</evidence>
<evidence type="ECO:0000256" key="5">
    <source>
        <dbReference type="ARBA" id="ARBA00022553"/>
    </source>
</evidence>
<dbReference type="SUPFAM" id="SSF55874">
    <property type="entry name" value="ATPase domain of HSP90 chaperone/DNA topoisomerase II/histidine kinase"/>
    <property type="match status" value="1"/>
</dbReference>
<keyword evidence="7" id="KW-0547">Nucleotide-binding</keyword>
<feature type="transmembrane region" description="Helical" evidence="16">
    <location>
        <begin position="727"/>
        <end position="747"/>
    </location>
</feature>
<evidence type="ECO:0000256" key="6">
    <source>
        <dbReference type="ARBA" id="ARBA00022679"/>
    </source>
</evidence>
<feature type="domain" description="Response regulatory" evidence="19">
    <location>
        <begin position="1048"/>
        <end position="1163"/>
    </location>
</feature>
<sequence length="1296" mass="147352">MAINQDSLGFIWIGTRDGLNQYSGNKIKIHKHILGDTLSIASNHINDIANGKKDKIWVAHNKGVSLLHWKQGVFTNYEVNDSDNKGIRSISVIDNDVWACGWTGLYKYDPQKNSFEKPEIITSEGNIADISVTKIVKSPLKNEYWIASVTKGLFRYNPSKKEVVQIAGNFGNITLSKNERIEDIVFHPNGKIYVATYNNGVYQCDSDGFPEKHWLFSQNDKHTTLSSIRKLILDSQGNLWIGGFQGVKILDTQTGILQEVTIFRNTQSIDNPSVRSFLIDKNGSLWIGTYHDGLLLSDDYLSRFTPHSLNTNSHKNSHNVASAFAYKSGHLIVGTENGYLIEYDKNHKVVSTNRIEGGTVIKSLFYDSVSDVLWIGTLHKGLYKEQNGKITALGLENLGVINSIIKESDNKLWLLSDKSGGLHLFDSKTNQLIDFPIAKKLHLTIGKNFGKHLLKINEKTYLLSTIGKGLIEFENVPNGKVEQKIKHIDDVNHVLAMGEKYFVSTNGFGVFVLDKHLQVVKNYTTEDGLLNNTVFSTMISGEDLWVNSISGVSQFTDEGFLNYDIRNGFPISEINQGATFHIPTNPPVFVVGGKDLWASFIPKKVSKNRYKPTVYLSEIKVNNHPIGSLSEFDNISVIHPEKIELAHNQTALTLEFTGLNYLMPENNNFKYILEGFDIDWRYSSERGIAEYSKIPKGSYIFRVQASNNDGVWGEQLSFPIVVKPPFWLTWPAFLLYLLIVASIVWYIRRDMLRKIVFNHRIRLKEIEKKRVEEMYSMKVKYFTDVSHEILTPLTLIISPVEEILDEIELQPKMRKKLSNIQHHGKNLLHLVNQLLTINRIESNQEKINNVPILLKIFLENVNNSFHSLASKNNINWQINMREVTEKPLLLDKEKIEKILLNLLSNAIKYTPEGGSVSLLVKTIENEDATYNLHIKVEDSGIGIEKESLPFIFDRFYKGDNKKIPGSGIGLSLVKTIVKDLMKGQIKVESSPGKGSTFTVIIPNVKVDVSDSKTIFYNESFVLPMELTSQLETNEEVVFIPEKTDKKNTILIVEDNVTLLNSLSERLAKTFNVLSVTSAEEALDILQEEDIDIVISDIMLPGKSGKELCAEIKSSIVTSHIAVILITAIQQQEVKMESLELGADNYLTKPFSYKELQIRINNILRRQKNLRQLYKRDALPEKSENRFNKFDDDLLRRIDLHIEKNLSNPEYSIENLSEDVALSRVHLYRKMKNLLGISPSKYMRDFRLKKAADILSKEEIRIVELADQVGFQDANYFLKCFKEKYGISPKEFSKGKK</sequence>